<dbReference type="InterPro" id="IPR013525">
    <property type="entry name" value="ABC2_TM"/>
</dbReference>
<keyword evidence="2 5" id="KW-0812">Transmembrane</keyword>
<feature type="transmembrane region" description="Helical" evidence="5">
    <location>
        <begin position="345"/>
        <end position="369"/>
    </location>
</feature>
<feature type="domain" description="ABC-2 type transporter transmembrane" evidence="6">
    <location>
        <begin position="18"/>
        <end position="364"/>
    </location>
</feature>
<feature type="transmembrane region" description="Helical" evidence="5">
    <location>
        <begin position="293"/>
        <end position="310"/>
    </location>
</feature>
<dbReference type="RefSeq" id="WP_209848044.1">
    <property type="nucleotide sequence ID" value="NZ_CBCRVE010000003.1"/>
</dbReference>
<evidence type="ECO:0000256" key="5">
    <source>
        <dbReference type="SAM" id="Phobius"/>
    </source>
</evidence>
<dbReference type="Gene3D" id="3.40.1710.10">
    <property type="entry name" value="abc type-2 transporter like domain"/>
    <property type="match status" value="1"/>
</dbReference>
<comment type="subcellular location">
    <subcellularLocation>
        <location evidence="1">Membrane</location>
        <topology evidence="1">Multi-pass membrane protein</topology>
    </subcellularLocation>
</comment>
<evidence type="ECO:0000256" key="1">
    <source>
        <dbReference type="ARBA" id="ARBA00004141"/>
    </source>
</evidence>
<dbReference type="PANTHER" id="PTHR43077">
    <property type="entry name" value="TRANSPORT PERMEASE YVFS-RELATED"/>
    <property type="match status" value="1"/>
</dbReference>
<protein>
    <submittedName>
        <fullName evidence="7">YhgE/Pip-like protein</fullName>
    </submittedName>
</protein>
<dbReference type="Pfam" id="PF12698">
    <property type="entry name" value="ABC2_membrane_3"/>
    <property type="match status" value="1"/>
</dbReference>
<gene>
    <name evidence="7" type="ORF">J2Z20_001705</name>
</gene>
<dbReference type="EMBL" id="JAGGKP010000002">
    <property type="protein sequence ID" value="MBP1936824.1"/>
    <property type="molecule type" value="Genomic_DNA"/>
</dbReference>
<dbReference type="PANTHER" id="PTHR43077:SF5">
    <property type="entry name" value="PHAGE INFECTION PROTEIN"/>
    <property type="match status" value="1"/>
</dbReference>
<feature type="transmembrane region" description="Helical" evidence="5">
    <location>
        <begin position="12"/>
        <end position="35"/>
    </location>
</feature>
<proteinExistence type="predicted"/>
<keyword evidence="3 5" id="KW-1133">Transmembrane helix</keyword>
<evidence type="ECO:0000256" key="4">
    <source>
        <dbReference type="ARBA" id="ARBA00023136"/>
    </source>
</evidence>
<evidence type="ECO:0000256" key="2">
    <source>
        <dbReference type="ARBA" id="ARBA00022692"/>
    </source>
</evidence>
<sequence>MKQALKQFFKRPTTIVGIVTALMFQIIFSVIWMTAYDGVTSNTKQLTIAVVNEDHGMGAQILDGLKQNLPFKVTPVTSLQEAQKQLNDRDVQMVLQLPSNFSAQLQTPGGKAQIHYYINESNPALIKSMMSSVAANVTATVNKQAIAQGAAAVLAQAKVPAVQADGIAKGLSERVTSVFDYSNKVDGMNNQMVPMMLVLASFVGAMIMGMNMEQSSLALSHSVNRWQRFAARSVINVVAAVVVALVGASLVMAFGGQSKDGFISIWLFQSLFLLVFMFVAQFFLLLFGMAGMLFNIIMLSLQLVSSGAMVPRELLPSFYHHLSDYLPATYAVRGSMNLLFGGPSVGSSITALLWILLVSLALGLAAVAIRKDKVSVHAVREDASTNVA</sequence>
<evidence type="ECO:0000256" key="3">
    <source>
        <dbReference type="ARBA" id="ARBA00022989"/>
    </source>
</evidence>
<feature type="transmembrane region" description="Helical" evidence="5">
    <location>
        <begin position="266"/>
        <end position="286"/>
    </location>
</feature>
<dbReference type="InterPro" id="IPR051328">
    <property type="entry name" value="T7SS_ABC-Transporter"/>
</dbReference>
<organism evidence="7 8">
    <name type="scientific">Paenibacillus sediminis</name>
    <dbReference type="NCBI Taxonomy" id="664909"/>
    <lineage>
        <taxon>Bacteria</taxon>
        <taxon>Bacillati</taxon>
        <taxon>Bacillota</taxon>
        <taxon>Bacilli</taxon>
        <taxon>Bacillales</taxon>
        <taxon>Paenibacillaceae</taxon>
        <taxon>Paenibacillus</taxon>
    </lineage>
</organism>
<evidence type="ECO:0000259" key="6">
    <source>
        <dbReference type="Pfam" id="PF12698"/>
    </source>
</evidence>
<evidence type="ECO:0000313" key="7">
    <source>
        <dbReference type="EMBL" id="MBP1936824.1"/>
    </source>
</evidence>
<keyword evidence="4 5" id="KW-0472">Membrane</keyword>
<evidence type="ECO:0000313" key="8">
    <source>
        <dbReference type="Proteomes" id="UP001519273"/>
    </source>
</evidence>
<reference evidence="7 8" key="1">
    <citation type="submission" date="2021-03" db="EMBL/GenBank/DDBJ databases">
        <title>Genomic Encyclopedia of Type Strains, Phase IV (KMG-IV): sequencing the most valuable type-strain genomes for metagenomic binning, comparative biology and taxonomic classification.</title>
        <authorList>
            <person name="Goeker M."/>
        </authorList>
    </citation>
    <scope>NUCLEOTIDE SEQUENCE [LARGE SCALE GENOMIC DNA]</scope>
    <source>
        <strain evidence="7 8">DSM 23491</strain>
    </source>
</reference>
<accession>A0ABS4H2R6</accession>
<name>A0ABS4H2R6_9BACL</name>
<feature type="transmembrane region" description="Helical" evidence="5">
    <location>
        <begin position="233"/>
        <end position="254"/>
    </location>
</feature>
<keyword evidence="8" id="KW-1185">Reference proteome</keyword>
<comment type="caution">
    <text evidence="7">The sequence shown here is derived from an EMBL/GenBank/DDBJ whole genome shotgun (WGS) entry which is preliminary data.</text>
</comment>
<dbReference type="Proteomes" id="UP001519273">
    <property type="component" value="Unassembled WGS sequence"/>
</dbReference>
<feature type="transmembrane region" description="Helical" evidence="5">
    <location>
        <begin position="192"/>
        <end position="212"/>
    </location>
</feature>